<feature type="transmembrane region" description="Helical" evidence="5">
    <location>
        <begin position="45"/>
        <end position="66"/>
    </location>
</feature>
<evidence type="ECO:0000313" key="9">
    <source>
        <dbReference type="Proteomes" id="UP000297613"/>
    </source>
</evidence>
<dbReference type="Proteomes" id="UP000285569">
    <property type="component" value="Unassembled WGS sequence"/>
</dbReference>
<name>A0A5F2B4I6_9LEPT</name>
<comment type="subcellular location">
    <subcellularLocation>
        <location evidence="1">Membrane</location>
        <topology evidence="1">Multi-pass membrane protein</topology>
    </subcellularLocation>
</comment>
<accession>A0A418A3X5</accession>
<evidence type="ECO:0000256" key="2">
    <source>
        <dbReference type="ARBA" id="ARBA00022692"/>
    </source>
</evidence>
<keyword evidence="8" id="KW-1185">Reference proteome</keyword>
<dbReference type="InterPro" id="IPR032808">
    <property type="entry name" value="DoxX"/>
</dbReference>
<dbReference type="AlphaFoldDB" id="A0A5F2B4I6"/>
<dbReference type="PIRSF" id="PIRSF030066">
    <property type="entry name" value="UCP030066"/>
    <property type="match status" value="1"/>
</dbReference>
<protein>
    <submittedName>
        <fullName evidence="7">DoxX family protein</fullName>
    </submittedName>
</protein>
<dbReference type="EMBL" id="RQGM01000059">
    <property type="protein sequence ID" value="TGL82044.1"/>
    <property type="molecule type" value="Genomic_DNA"/>
</dbReference>
<dbReference type="GO" id="GO:0016020">
    <property type="term" value="C:membrane"/>
    <property type="evidence" value="ECO:0007669"/>
    <property type="project" value="UniProtKB-SubCell"/>
</dbReference>
<dbReference type="EMBL" id="QHCR01000010">
    <property type="protein sequence ID" value="RHX77936.1"/>
    <property type="molecule type" value="Genomic_DNA"/>
</dbReference>
<dbReference type="Pfam" id="PF13564">
    <property type="entry name" value="DoxX_2"/>
    <property type="match status" value="1"/>
</dbReference>
<accession>A0A5F2B4I6</accession>
<feature type="transmembrane region" description="Helical" evidence="5">
    <location>
        <begin position="99"/>
        <end position="117"/>
    </location>
</feature>
<feature type="transmembrane region" description="Helical" evidence="5">
    <location>
        <begin position="75"/>
        <end position="93"/>
    </location>
</feature>
<sequence length="130" mass="14247">MNKEKIKTIIYWIVTGLTAANYGFAAFAYIQRGPDVVAGMGQLGYPLYFATLLGVWKGLGAIAIVAPRLALVKEWAYAGMFINLTAASISNAVSGMETFHVIAPLIALVLVFFSWALRPESRRLQGVWHL</sequence>
<evidence type="ECO:0000313" key="6">
    <source>
        <dbReference type="EMBL" id="RHX77936.1"/>
    </source>
</evidence>
<reference evidence="8" key="1">
    <citation type="submission" date="2018-05" db="EMBL/GenBank/DDBJ databases">
        <title>Leptospira yasudae sp. nov. and Leptospira stimsonii sp. nov., two pathogenic species of the genus Leptospira isolated from environmental sources.</title>
        <authorList>
            <person name="Casanovas-Massana A."/>
            <person name="Hamond C."/>
            <person name="Santos L.A."/>
            <person name="Hacker K.P."/>
            <person name="Balassiano I."/>
            <person name="Medeiros M.A."/>
            <person name="Reis M.G."/>
            <person name="Ko A.I."/>
            <person name="Wunder E.A."/>
        </authorList>
    </citation>
    <scope>NUCLEOTIDE SEQUENCE [LARGE SCALE GENOMIC DNA]</scope>
    <source>
        <strain evidence="8">B21</strain>
    </source>
</reference>
<reference evidence="7 9" key="3">
    <citation type="journal article" date="2019" name="PLoS Negl. Trop. Dis.">
        <title>Revisiting the worldwide diversity of Leptospira species in the environment.</title>
        <authorList>
            <person name="Vincent A.T."/>
            <person name="Schiettekatte O."/>
            <person name="Bourhy P."/>
            <person name="Veyrier F.J."/>
            <person name="Picardeau M."/>
        </authorList>
    </citation>
    <scope>NUCLEOTIDE SEQUENCE [LARGE SCALE GENOMIC DNA]</scope>
    <source>
        <strain evidence="7 9">201702445</strain>
    </source>
</reference>
<reference evidence="6 8" key="4">
    <citation type="journal article" date="2020" name="Int. J. Syst. Evol. Microbiol.">
        <title>Leptospira yasudae sp. nov. and Leptospira stimsonii sp. nov., two new species of the pathogenic group isolated from environmental sources.</title>
        <authorList>
            <person name="Casanovas-Massana A."/>
            <person name="Hamond C."/>
            <person name="Santos L.A."/>
            <person name="de Oliveira D."/>
            <person name="Hacker K.P."/>
            <person name="Balassiano I."/>
            <person name="Costa F."/>
            <person name="Medeiros M.A."/>
            <person name="Reis M.G."/>
            <person name="Ko A.I."/>
            <person name="Wunder E.A."/>
        </authorList>
    </citation>
    <scope>NUCLEOTIDE SEQUENCE [LARGE SCALE GENOMIC DNA]</scope>
    <source>
        <strain evidence="6 8">B21</strain>
    </source>
</reference>
<reference evidence="6" key="2">
    <citation type="submission" date="2018-05" db="EMBL/GenBank/DDBJ databases">
        <authorList>
            <person name="Casanovas-Massana A."/>
            <person name="Santos L.A."/>
            <person name="Wunder E.A."/>
        </authorList>
    </citation>
    <scope>NUCLEOTIDE SEQUENCE</scope>
    <source>
        <strain evidence="6">B21</strain>
    </source>
</reference>
<keyword evidence="4 5" id="KW-0472">Membrane</keyword>
<evidence type="ECO:0000256" key="1">
    <source>
        <dbReference type="ARBA" id="ARBA00004141"/>
    </source>
</evidence>
<dbReference type="InterPro" id="IPR016944">
    <property type="entry name" value="UCP030066"/>
</dbReference>
<evidence type="ECO:0000256" key="4">
    <source>
        <dbReference type="ARBA" id="ARBA00023136"/>
    </source>
</evidence>
<comment type="caution">
    <text evidence="7">The sequence shown here is derived from an EMBL/GenBank/DDBJ whole genome shotgun (WGS) entry which is preliminary data.</text>
</comment>
<proteinExistence type="predicted"/>
<gene>
    <name evidence="6" type="ORF">DLM77_19175</name>
    <name evidence="7" type="ORF">EHQ83_14555</name>
</gene>
<evidence type="ECO:0000256" key="3">
    <source>
        <dbReference type="ARBA" id="ARBA00022989"/>
    </source>
</evidence>
<feature type="transmembrane region" description="Helical" evidence="5">
    <location>
        <begin position="9"/>
        <end position="30"/>
    </location>
</feature>
<dbReference type="RefSeq" id="WP_118957648.1">
    <property type="nucleotide sequence ID" value="NZ_JACCKC010000009.1"/>
</dbReference>
<evidence type="ECO:0000256" key="5">
    <source>
        <dbReference type="SAM" id="Phobius"/>
    </source>
</evidence>
<evidence type="ECO:0000313" key="7">
    <source>
        <dbReference type="EMBL" id="TGL82044.1"/>
    </source>
</evidence>
<keyword evidence="3 5" id="KW-1133">Transmembrane helix</keyword>
<dbReference type="OrthoDB" id="7960583at2"/>
<organism evidence="7 9">
    <name type="scientific">Leptospira yasudae</name>
    <dbReference type="NCBI Taxonomy" id="2202201"/>
    <lineage>
        <taxon>Bacteria</taxon>
        <taxon>Pseudomonadati</taxon>
        <taxon>Spirochaetota</taxon>
        <taxon>Spirochaetia</taxon>
        <taxon>Leptospirales</taxon>
        <taxon>Leptospiraceae</taxon>
        <taxon>Leptospira</taxon>
    </lineage>
</organism>
<evidence type="ECO:0000313" key="8">
    <source>
        <dbReference type="Proteomes" id="UP000285569"/>
    </source>
</evidence>
<dbReference type="Proteomes" id="UP000297613">
    <property type="component" value="Unassembled WGS sequence"/>
</dbReference>
<keyword evidence="2 5" id="KW-0812">Transmembrane</keyword>